<evidence type="ECO:0000313" key="2">
    <source>
        <dbReference type="EMBL" id="KAK9421752.1"/>
    </source>
</evidence>
<feature type="chain" id="PRO_5046971885" evidence="1">
    <location>
        <begin position="22"/>
        <end position="346"/>
    </location>
</feature>
<organism evidence="2 3">
    <name type="scientific">Seiridium unicorne</name>
    <dbReference type="NCBI Taxonomy" id="138068"/>
    <lineage>
        <taxon>Eukaryota</taxon>
        <taxon>Fungi</taxon>
        <taxon>Dikarya</taxon>
        <taxon>Ascomycota</taxon>
        <taxon>Pezizomycotina</taxon>
        <taxon>Sordariomycetes</taxon>
        <taxon>Xylariomycetidae</taxon>
        <taxon>Amphisphaeriales</taxon>
        <taxon>Sporocadaceae</taxon>
        <taxon>Seiridium</taxon>
    </lineage>
</organism>
<dbReference type="InterPro" id="IPR052998">
    <property type="entry name" value="Hetero-Diels-Alderase-like"/>
</dbReference>
<proteinExistence type="predicted"/>
<keyword evidence="3" id="KW-1185">Reference proteome</keyword>
<reference evidence="2 3" key="1">
    <citation type="journal article" date="2024" name="J. Plant Pathol.">
        <title>Sequence and assembly of the genome of Seiridium unicorne, isolate CBS 538.82, causal agent of cypress canker disease.</title>
        <authorList>
            <person name="Scali E."/>
            <person name="Rocca G.D."/>
            <person name="Danti R."/>
            <person name="Garbelotto M."/>
            <person name="Barberini S."/>
            <person name="Baroncelli R."/>
            <person name="Emiliani G."/>
        </authorList>
    </citation>
    <scope>NUCLEOTIDE SEQUENCE [LARGE SCALE GENOMIC DNA]</scope>
    <source>
        <strain evidence="2 3">BM-138-508</strain>
    </source>
</reference>
<dbReference type="PANTHER" id="PTHR42060:SF1">
    <property type="entry name" value="NHL REPEAT-CONTAINING PROTEIN"/>
    <property type="match status" value="1"/>
</dbReference>
<dbReference type="EMBL" id="JARVKF010000157">
    <property type="protein sequence ID" value="KAK9421752.1"/>
    <property type="molecule type" value="Genomic_DNA"/>
</dbReference>
<evidence type="ECO:0000313" key="3">
    <source>
        <dbReference type="Proteomes" id="UP001408356"/>
    </source>
</evidence>
<dbReference type="SUPFAM" id="SSF63829">
    <property type="entry name" value="Calcium-dependent phosphotriesterase"/>
    <property type="match status" value="1"/>
</dbReference>
<dbReference type="Proteomes" id="UP001408356">
    <property type="component" value="Unassembled WGS sequence"/>
</dbReference>
<keyword evidence="1" id="KW-0732">Signal</keyword>
<sequence length="346" mass="36933">MVSMKLQASLLLAGCLSLVSAVPFASRHTNELPLPSKTIFQMDTGDIWLETILARQNGELLVTMLWPNSSIFSLQNPSSPSPEWNLVHTFDGENGVLGIVETKPDIFVVAAGQFTAMGTWVAGTGALWEISLVKSDAPSVRKITDIPESVFLNGVEAVPGCAHDAVLIADSSLGAVWRVDTNTGNYSIVLEVPEMLPIANATEQFGLNGLKVRDGYLYWSNSNYHTIYRVKFDSHGYPVAGAPVETIAVLDSVFIDDFVFDKTGTLWAATNLDNLVVVLRPDGSSETVAGAPTQLTVAGDTSVTFGTTKSDSHILYVVTTGAVASPVNGTVTEPPKVVAVDTTGFR</sequence>
<gene>
    <name evidence="2" type="ORF">SUNI508_05353</name>
</gene>
<comment type="caution">
    <text evidence="2">The sequence shown here is derived from an EMBL/GenBank/DDBJ whole genome shotgun (WGS) entry which is preliminary data.</text>
</comment>
<dbReference type="InterPro" id="IPR011042">
    <property type="entry name" value="6-blade_b-propeller_TolB-like"/>
</dbReference>
<feature type="signal peptide" evidence="1">
    <location>
        <begin position="1"/>
        <end position="21"/>
    </location>
</feature>
<protein>
    <submittedName>
        <fullName evidence="2">SMP-30/Gluconolactonase/LRE-like region domain-containing protein</fullName>
    </submittedName>
</protein>
<name>A0ABR2V4C3_9PEZI</name>
<dbReference type="PANTHER" id="PTHR42060">
    <property type="entry name" value="NHL REPEAT-CONTAINING PROTEIN-RELATED"/>
    <property type="match status" value="1"/>
</dbReference>
<evidence type="ECO:0000256" key="1">
    <source>
        <dbReference type="SAM" id="SignalP"/>
    </source>
</evidence>
<dbReference type="Gene3D" id="2.120.10.30">
    <property type="entry name" value="TolB, C-terminal domain"/>
    <property type="match status" value="1"/>
</dbReference>
<accession>A0ABR2V4C3</accession>